<evidence type="ECO:0000256" key="3">
    <source>
        <dbReference type="ARBA" id="ARBA00022555"/>
    </source>
</evidence>
<dbReference type="InterPro" id="IPR017871">
    <property type="entry name" value="ABC_transporter-like_CS"/>
</dbReference>
<dbReference type="Pfam" id="PF00005">
    <property type="entry name" value="ABC_tran"/>
    <property type="match status" value="2"/>
</dbReference>
<keyword evidence="2" id="KW-0963">Cytoplasm</keyword>
<dbReference type="GO" id="GO:0006417">
    <property type="term" value="P:regulation of translation"/>
    <property type="evidence" value="ECO:0007669"/>
    <property type="project" value="UniProtKB-KW"/>
</dbReference>
<keyword evidence="10" id="KW-0694">RNA-binding</keyword>
<dbReference type="RefSeq" id="WP_055424581.1">
    <property type="nucleotide sequence ID" value="NZ_FCOR01000001.1"/>
</dbReference>
<dbReference type="GO" id="GO:0006412">
    <property type="term" value="P:translation"/>
    <property type="evidence" value="ECO:0007669"/>
    <property type="project" value="UniProtKB-KW"/>
</dbReference>
<evidence type="ECO:0000256" key="2">
    <source>
        <dbReference type="ARBA" id="ARBA00022490"/>
    </source>
</evidence>
<dbReference type="GO" id="GO:0003677">
    <property type="term" value="F:DNA binding"/>
    <property type="evidence" value="ECO:0007669"/>
    <property type="project" value="InterPro"/>
</dbReference>
<dbReference type="InterPro" id="IPR027417">
    <property type="entry name" value="P-loop_NTPase"/>
</dbReference>
<keyword evidence="7" id="KW-0378">Hydrolase</keyword>
<dbReference type="GO" id="GO:0019843">
    <property type="term" value="F:rRNA binding"/>
    <property type="evidence" value="ECO:0007669"/>
    <property type="project" value="UniProtKB-KW"/>
</dbReference>
<dbReference type="InterPro" id="IPR051309">
    <property type="entry name" value="ABCF_ATPase"/>
</dbReference>
<dbReference type="InterPro" id="IPR003593">
    <property type="entry name" value="AAA+_ATPase"/>
</dbReference>
<dbReference type="STRING" id="1586267.GCA_001418685_00169"/>
<dbReference type="SUPFAM" id="SSF52540">
    <property type="entry name" value="P-loop containing nucleoside triphosphate hydrolases"/>
    <property type="match status" value="2"/>
</dbReference>
<dbReference type="PROSITE" id="PS00211">
    <property type="entry name" value="ABC_TRANSPORTER_1"/>
    <property type="match status" value="2"/>
</dbReference>
<dbReference type="InterPro" id="IPR032781">
    <property type="entry name" value="ABC_tran_Xtn"/>
</dbReference>
<dbReference type="InterPro" id="IPR003439">
    <property type="entry name" value="ABC_transporter-like_ATP-bd"/>
</dbReference>
<name>A0A0X3ALZ7_9FLAO</name>
<protein>
    <submittedName>
        <fullName evidence="14">ATP-binding cassette, subfamily F, uup</fullName>
    </submittedName>
</protein>
<evidence type="ECO:0000256" key="12">
    <source>
        <dbReference type="SAM" id="Coils"/>
    </source>
</evidence>
<keyword evidence="6" id="KW-0547">Nucleotide-binding</keyword>
<proteinExistence type="inferred from homology"/>
<sequence>MNYLSVENISKSFGIRTLFSNVSFHINEGDQIALVAKNGSGKTTLLKILSGMESPDSGKVIFNKDIKVVMFEQSETFNQDVTAEEYIFTHSNPVLDIVHQYDTMVQNAPTHPELLSLIEKMDQWDGWKVEPIIQEIITKLKIDFLDQKIKNLSGGQQKRISLAKFLIDISFEKGTVLLILDEPTNHLDIEMVEWLEFFLNKENKTLILVTHDRYFLDAICTRILELEGGTLYSHNGDYETYVTNKSSRIENQIAQTDKAKNLYRKELEWMRRQPQARTSKSKSRIESFYKTEEIAKKSTSDAQVQLDMQMTRLGKKVIEMEHVFKYFGNKIILDNFSHTFARGSKIGIIGKNGVGKTTFLKILEKKEEFDSGTIEWGETLQIGHFKQEGLSFNEDQRVIDFVKEIADYFPLSNGKQITAGQFLEMFLFSPEAQYTYISKLSGGEKKRLQLLSILFRNPNFLILDEPTNDLDLPTLTVLENFLDEYQGCLLIVSHDRYFMDKVVDELMIFEGNGKISWFIGNYTDYYLKSKEKEIVPTKDVSKKEIKNINPTVVNKVPKLSFKEKRELEKLEKEIPQLEEEKIKLTEKLSSSSLSFDEIQEISNKLENLIKSLDLKESRWLELSELKS</sequence>
<dbReference type="EMBL" id="FCOR01000001">
    <property type="protein sequence ID" value="CVK15354.1"/>
    <property type="molecule type" value="Genomic_DNA"/>
</dbReference>
<dbReference type="FunFam" id="3.40.50.300:FF:000183">
    <property type="entry name" value="ABC transporter ATP-binding protein yjjK"/>
    <property type="match status" value="1"/>
</dbReference>
<evidence type="ECO:0000256" key="5">
    <source>
        <dbReference type="ARBA" id="ARBA00022737"/>
    </source>
</evidence>
<keyword evidence="9" id="KW-0810">Translation regulation</keyword>
<evidence type="ECO:0000256" key="6">
    <source>
        <dbReference type="ARBA" id="ARBA00022741"/>
    </source>
</evidence>
<keyword evidence="3" id="KW-0820">tRNA-binding</keyword>
<evidence type="ECO:0000256" key="4">
    <source>
        <dbReference type="ARBA" id="ARBA00022730"/>
    </source>
</evidence>
<dbReference type="GO" id="GO:0005524">
    <property type="term" value="F:ATP binding"/>
    <property type="evidence" value="ECO:0007669"/>
    <property type="project" value="UniProtKB-KW"/>
</dbReference>
<dbReference type="AlphaFoldDB" id="A0A0X3ALZ7"/>
<keyword evidence="8 14" id="KW-0067">ATP-binding</keyword>
<feature type="domain" description="ABC transporter" evidence="13">
    <location>
        <begin position="318"/>
        <end position="536"/>
    </location>
</feature>
<dbReference type="PANTHER" id="PTHR42855:SF1">
    <property type="entry name" value="ABC TRANSPORTER DOMAIN-CONTAINING PROTEIN"/>
    <property type="match status" value="1"/>
</dbReference>
<dbReference type="Pfam" id="PF12848">
    <property type="entry name" value="ABC_tran_Xtn"/>
    <property type="match status" value="1"/>
</dbReference>
<organism evidence="14 15">
    <name type="scientific">Apibacter mensalis</name>
    <dbReference type="NCBI Taxonomy" id="1586267"/>
    <lineage>
        <taxon>Bacteria</taxon>
        <taxon>Pseudomonadati</taxon>
        <taxon>Bacteroidota</taxon>
        <taxon>Flavobacteriia</taxon>
        <taxon>Flavobacteriales</taxon>
        <taxon>Weeksellaceae</taxon>
        <taxon>Apibacter</taxon>
    </lineage>
</organism>
<dbReference type="SMART" id="SM00382">
    <property type="entry name" value="AAA"/>
    <property type="match status" value="2"/>
</dbReference>
<dbReference type="PROSITE" id="PS50893">
    <property type="entry name" value="ABC_TRANSPORTER_2"/>
    <property type="match status" value="2"/>
</dbReference>
<dbReference type="Gene3D" id="1.10.287.380">
    <property type="entry name" value="Valyl-tRNA synthetase, C-terminal domain"/>
    <property type="match status" value="1"/>
</dbReference>
<dbReference type="Pfam" id="PF16326">
    <property type="entry name" value="ABC_tran_CTD"/>
    <property type="match status" value="1"/>
</dbReference>
<keyword evidence="4" id="KW-0699">rRNA-binding</keyword>
<dbReference type="PANTHER" id="PTHR42855">
    <property type="entry name" value="ABC TRANSPORTER ATP-BINDING SUBUNIT"/>
    <property type="match status" value="1"/>
</dbReference>
<dbReference type="GO" id="GO:0016887">
    <property type="term" value="F:ATP hydrolysis activity"/>
    <property type="evidence" value="ECO:0007669"/>
    <property type="project" value="InterPro"/>
</dbReference>
<evidence type="ECO:0000313" key="15">
    <source>
        <dbReference type="Proteomes" id="UP000182761"/>
    </source>
</evidence>
<feature type="domain" description="ABC transporter" evidence="13">
    <location>
        <begin position="4"/>
        <end position="253"/>
    </location>
</feature>
<reference evidence="14 15" key="1">
    <citation type="submission" date="2016-01" db="EMBL/GenBank/DDBJ databases">
        <authorList>
            <person name="McClelland M."/>
            <person name="Jain A."/>
            <person name="Saraogi P."/>
            <person name="Mendelson R."/>
            <person name="Westerman R."/>
            <person name="SanMiguel P."/>
            <person name="Csonka L."/>
        </authorList>
    </citation>
    <scope>NUCLEOTIDE SEQUENCE [LARGE SCALE GENOMIC DNA]</scope>
    <source>
        <strain evidence="14 15">R-53146</strain>
    </source>
</reference>
<keyword evidence="12" id="KW-0175">Coiled coil</keyword>
<evidence type="ECO:0000313" key="14">
    <source>
        <dbReference type="EMBL" id="CVK15354.1"/>
    </source>
</evidence>
<evidence type="ECO:0000256" key="7">
    <source>
        <dbReference type="ARBA" id="ARBA00022801"/>
    </source>
</evidence>
<evidence type="ECO:0000256" key="8">
    <source>
        <dbReference type="ARBA" id="ARBA00022840"/>
    </source>
</evidence>
<keyword evidence="11" id="KW-0648">Protein biosynthesis</keyword>
<evidence type="ECO:0000256" key="9">
    <source>
        <dbReference type="ARBA" id="ARBA00022845"/>
    </source>
</evidence>
<feature type="coiled-coil region" evidence="12">
    <location>
        <begin position="560"/>
        <end position="618"/>
    </location>
</feature>
<accession>A0A0X3ALZ7</accession>
<dbReference type="InterPro" id="IPR032524">
    <property type="entry name" value="ABC_tran_C"/>
</dbReference>
<evidence type="ECO:0000256" key="1">
    <source>
        <dbReference type="ARBA" id="ARBA00005868"/>
    </source>
</evidence>
<evidence type="ECO:0000256" key="11">
    <source>
        <dbReference type="ARBA" id="ARBA00022917"/>
    </source>
</evidence>
<evidence type="ECO:0000256" key="10">
    <source>
        <dbReference type="ARBA" id="ARBA00022884"/>
    </source>
</evidence>
<dbReference type="Proteomes" id="UP000182761">
    <property type="component" value="Unassembled WGS sequence"/>
</dbReference>
<keyword evidence="15" id="KW-1185">Reference proteome</keyword>
<dbReference type="FunFam" id="3.40.50.300:FF:000011">
    <property type="entry name" value="Putative ABC transporter ATP-binding component"/>
    <property type="match status" value="1"/>
</dbReference>
<keyword evidence="5" id="KW-0677">Repeat</keyword>
<dbReference type="OrthoDB" id="1521973at2"/>
<comment type="similarity">
    <text evidence="1">Belongs to the ABC transporter superfamily. ABCF family. Translational throttle EttA subfamily.</text>
</comment>
<evidence type="ECO:0000259" key="13">
    <source>
        <dbReference type="PROSITE" id="PS50893"/>
    </source>
</evidence>
<dbReference type="GO" id="GO:0000049">
    <property type="term" value="F:tRNA binding"/>
    <property type="evidence" value="ECO:0007669"/>
    <property type="project" value="UniProtKB-KW"/>
</dbReference>
<gene>
    <name evidence="14" type="ORF">Ga0061079_101168</name>
</gene>
<dbReference type="InterPro" id="IPR037118">
    <property type="entry name" value="Val-tRNA_synth_C_sf"/>
</dbReference>
<dbReference type="Gene3D" id="3.40.50.300">
    <property type="entry name" value="P-loop containing nucleotide triphosphate hydrolases"/>
    <property type="match status" value="2"/>
</dbReference>
<dbReference type="CDD" id="cd03221">
    <property type="entry name" value="ABCF_EF-3"/>
    <property type="match status" value="2"/>
</dbReference>